<feature type="transmembrane region" description="Helical" evidence="10">
    <location>
        <begin position="239"/>
        <end position="263"/>
    </location>
</feature>
<dbReference type="GO" id="GO:0020037">
    <property type="term" value="F:heme binding"/>
    <property type="evidence" value="ECO:0007669"/>
    <property type="project" value="InterPro"/>
</dbReference>
<evidence type="ECO:0000256" key="8">
    <source>
        <dbReference type="RuleBase" id="RU000370"/>
    </source>
</evidence>
<feature type="transmembrane region" description="Helical" evidence="10">
    <location>
        <begin position="156"/>
        <end position="177"/>
    </location>
</feature>
<feature type="transmembrane region" description="Helical" evidence="10">
    <location>
        <begin position="545"/>
        <end position="568"/>
    </location>
</feature>
<dbReference type="InterPro" id="IPR036927">
    <property type="entry name" value="Cyt_c_oxase-like_su1_sf"/>
</dbReference>
<dbReference type="GO" id="GO:0022904">
    <property type="term" value="P:respiratory electron transport chain"/>
    <property type="evidence" value="ECO:0007669"/>
    <property type="project" value="TreeGrafter"/>
</dbReference>
<evidence type="ECO:0000313" key="13">
    <source>
        <dbReference type="Proteomes" id="UP000503399"/>
    </source>
</evidence>
<feature type="transmembrane region" description="Helical" evidence="10">
    <location>
        <begin position="275"/>
        <end position="293"/>
    </location>
</feature>
<dbReference type="PROSITE" id="PS50855">
    <property type="entry name" value="COX1"/>
    <property type="match status" value="1"/>
</dbReference>
<comment type="function">
    <text evidence="7">Cytochrome c oxidase is the component of the respiratory chain that catalyzes the reduction of oxygen to water. Subunits 1-3 form the functional core of the enzyme complex. CO I is the catalytic subunit of the enzyme. Electrons originating in cytochrome c are transferred via the copper A center of subunit 2 and heme A of subunit 1 to the bimetallic center formed by heme A3 and copper B.</text>
</comment>
<dbReference type="InterPro" id="IPR023615">
    <property type="entry name" value="Cyt_c_Oxase_su1_BS"/>
</dbReference>
<feature type="transmembrane region" description="Helical" evidence="10">
    <location>
        <begin position="500"/>
        <end position="525"/>
    </location>
</feature>
<sequence>MATVRSAPTPGSQSEAVPGRRPMPPVLRGVLWATIGFVVVDLLVSQLFDPFRGRPLVTTVSGTIAWLFGFVGWLLGVGAWEGFVLPVLGYREPVEATDWRRYFQYSTDHKVIGLQYLGSALGGFLIAGLDAMIFRLELMKDHLWIFSNPGAYLTAVGIHGSIMVFSVANVALIGGLGNYFIPLMIGSRNTVFSRLSGLSVWMVPAGILTVVFSPLAGYWDTGWRAYEPLAAQDPGGIVFFYLGIFAITLSSLLVALNLTATIIFRRAPGVTWSRLPMYAWGLLVVSLLNLMWLPEIQTTFVLSLLNRIVPLPFFSSVGSPLTFVDLFWLFGHPEVYIIVVPVLALWQEIIPVMTRKTLFARQWGVVGVIFVMMLSGMVWAHHMFTNIRNSEILPFSFFTEMISVPTGFAYMTTIGTMWKSRMRLTAPMVLVLMSMFNFFIGGITGVFLADPAVNLQLHDTFWVVGHFHYTIIGSLVFTGLAALYYWLPKLSGGRTYYEKPAIWGAIWIFVAFNATFSQMFLLGLQGMNRWVAVYPPYLQPLNFEVSLWAFLLGLGFIYNIGYIIWCWAAGPKAAENPWQAKTLEWTTATPIPRHNFDRIPRVVASFYRYGESTPDSVVAAEEMAATVATEDQPGGGGRA</sequence>
<dbReference type="AlphaFoldDB" id="A0A6F8ZC89"/>
<feature type="region of interest" description="Disordered" evidence="9">
    <location>
        <begin position="1"/>
        <end position="20"/>
    </location>
</feature>
<dbReference type="PROSITE" id="PS00077">
    <property type="entry name" value="COX1_CUB"/>
    <property type="match status" value="1"/>
</dbReference>
<keyword evidence="8" id="KW-0408">Iron</keyword>
<dbReference type="PANTHER" id="PTHR10422:SF18">
    <property type="entry name" value="CYTOCHROME C OXIDASE SUBUNIT 1"/>
    <property type="match status" value="1"/>
</dbReference>
<keyword evidence="6 10" id="KW-0472">Membrane</keyword>
<dbReference type="SUPFAM" id="SSF81442">
    <property type="entry name" value="Cytochrome c oxidase subunit I-like"/>
    <property type="match status" value="1"/>
</dbReference>
<protein>
    <submittedName>
        <fullName evidence="12">Cytochrome C oxidase subunit I</fullName>
    </submittedName>
</protein>
<dbReference type="EMBL" id="LR778114">
    <property type="protein sequence ID" value="CAB1127541.1"/>
    <property type="molecule type" value="Genomic_DNA"/>
</dbReference>
<feature type="transmembrane region" description="Helical" evidence="10">
    <location>
        <begin position="358"/>
        <end position="380"/>
    </location>
</feature>
<name>A0A6F8ZC89_9FIRM</name>
<evidence type="ECO:0000256" key="2">
    <source>
        <dbReference type="ARBA" id="ARBA00022660"/>
    </source>
</evidence>
<dbReference type="PRINTS" id="PR01165">
    <property type="entry name" value="CYCOXIDASEI"/>
</dbReference>
<feature type="transmembrane region" description="Helical" evidence="10">
    <location>
        <begin position="111"/>
        <end position="136"/>
    </location>
</feature>
<evidence type="ECO:0000256" key="5">
    <source>
        <dbReference type="ARBA" id="ARBA00022989"/>
    </source>
</evidence>
<evidence type="ECO:0000256" key="4">
    <source>
        <dbReference type="ARBA" id="ARBA00022982"/>
    </source>
</evidence>
<dbReference type="InterPro" id="IPR000883">
    <property type="entry name" value="Cyt_C_Oxase_1"/>
</dbReference>
<keyword evidence="8" id="KW-0479">Metal-binding</keyword>
<dbReference type="GO" id="GO:0009060">
    <property type="term" value="P:aerobic respiration"/>
    <property type="evidence" value="ECO:0007669"/>
    <property type="project" value="InterPro"/>
</dbReference>
<feature type="transmembrane region" description="Helical" evidence="10">
    <location>
        <begin position="326"/>
        <end position="346"/>
    </location>
</feature>
<evidence type="ECO:0000256" key="9">
    <source>
        <dbReference type="SAM" id="MobiDB-lite"/>
    </source>
</evidence>
<feature type="transmembrane region" description="Helical" evidence="10">
    <location>
        <begin position="198"/>
        <end position="219"/>
    </location>
</feature>
<feature type="transmembrane region" description="Helical" evidence="10">
    <location>
        <begin position="392"/>
        <end position="412"/>
    </location>
</feature>
<dbReference type="Pfam" id="PF00115">
    <property type="entry name" value="COX1"/>
    <property type="match status" value="1"/>
</dbReference>
<dbReference type="PANTHER" id="PTHR10422">
    <property type="entry name" value="CYTOCHROME C OXIDASE SUBUNIT 1"/>
    <property type="match status" value="1"/>
</dbReference>
<keyword evidence="5 10" id="KW-1133">Transmembrane helix</keyword>
<accession>A0A6F8ZC89</accession>
<dbReference type="Gene3D" id="1.20.210.10">
    <property type="entry name" value="Cytochrome c oxidase-like, subunit I domain"/>
    <property type="match status" value="1"/>
</dbReference>
<dbReference type="Proteomes" id="UP000503399">
    <property type="component" value="Chromosome"/>
</dbReference>
<evidence type="ECO:0000256" key="1">
    <source>
        <dbReference type="ARBA" id="ARBA00004141"/>
    </source>
</evidence>
<evidence type="ECO:0000259" key="11">
    <source>
        <dbReference type="PROSITE" id="PS50855"/>
    </source>
</evidence>
<keyword evidence="13" id="KW-1185">Reference proteome</keyword>
<keyword evidence="4 8" id="KW-0249">Electron transport</keyword>
<comment type="subcellular location">
    <subcellularLocation>
        <location evidence="1">Membrane</location>
        <topology evidence="1">Multi-pass membrane protein</topology>
    </subcellularLocation>
</comment>
<gene>
    <name evidence="12" type="ORF">R50_0035</name>
</gene>
<proteinExistence type="inferred from homology"/>
<dbReference type="GO" id="GO:0015990">
    <property type="term" value="P:electron transport coupled proton transport"/>
    <property type="evidence" value="ECO:0007669"/>
    <property type="project" value="TreeGrafter"/>
</dbReference>
<feature type="transmembrane region" description="Helical" evidence="10">
    <location>
        <begin position="424"/>
        <end position="447"/>
    </location>
</feature>
<feature type="transmembrane region" description="Helical" evidence="10">
    <location>
        <begin position="467"/>
        <end position="488"/>
    </location>
</feature>
<evidence type="ECO:0000256" key="6">
    <source>
        <dbReference type="ARBA" id="ARBA00023136"/>
    </source>
</evidence>
<keyword evidence="2 8" id="KW-0679">Respiratory chain</keyword>
<keyword evidence="3 8" id="KW-0812">Transmembrane</keyword>
<feature type="transmembrane region" description="Helical" evidence="10">
    <location>
        <begin position="64"/>
        <end position="90"/>
    </location>
</feature>
<reference evidence="12 13" key="1">
    <citation type="submission" date="2020-02" db="EMBL/GenBank/DDBJ databases">
        <authorList>
            <person name="Hogendoorn C."/>
        </authorList>
    </citation>
    <scope>NUCLEOTIDE SEQUENCE [LARGE SCALE GENOMIC DNA]</scope>
    <source>
        <strain evidence="12">R501</strain>
    </source>
</reference>
<evidence type="ECO:0000256" key="3">
    <source>
        <dbReference type="ARBA" id="ARBA00022692"/>
    </source>
</evidence>
<feature type="domain" description="Cytochrome oxidase subunit I profile" evidence="11">
    <location>
        <begin position="93"/>
        <end position="603"/>
    </location>
</feature>
<comment type="similarity">
    <text evidence="8">Belongs to the heme-copper respiratory oxidase family.</text>
</comment>
<feature type="transmembrane region" description="Helical" evidence="10">
    <location>
        <begin position="26"/>
        <end position="44"/>
    </location>
</feature>
<keyword evidence="8" id="KW-0813">Transport</keyword>
<evidence type="ECO:0000313" key="12">
    <source>
        <dbReference type="EMBL" id="CAB1127541.1"/>
    </source>
</evidence>
<dbReference type="GO" id="GO:0004129">
    <property type="term" value="F:cytochrome-c oxidase activity"/>
    <property type="evidence" value="ECO:0007669"/>
    <property type="project" value="InterPro"/>
</dbReference>
<dbReference type="InterPro" id="IPR023616">
    <property type="entry name" value="Cyt_c_oxase-like_su1_dom"/>
</dbReference>
<keyword evidence="8" id="KW-0349">Heme</keyword>
<dbReference type="KEGG" id="hfv:R50_0035"/>
<organism evidence="12 13">
    <name type="scientific">Candidatus Hydrogenisulfobacillus filiaventi</name>
    <dbReference type="NCBI Taxonomy" id="2707344"/>
    <lineage>
        <taxon>Bacteria</taxon>
        <taxon>Bacillati</taxon>
        <taxon>Bacillota</taxon>
        <taxon>Clostridia</taxon>
        <taxon>Eubacteriales</taxon>
        <taxon>Clostridiales Family XVII. Incertae Sedis</taxon>
        <taxon>Candidatus Hydrogenisulfobacillus</taxon>
    </lineage>
</organism>
<dbReference type="GO" id="GO:0016020">
    <property type="term" value="C:membrane"/>
    <property type="evidence" value="ECO:0007669"/>
    <property type="project" value="UniProtKB-SubCell"/>
</dbReference>
<evidence type="ECO:0000256" key="10">
    <source>
        <dbReference type="SAM" id="Phobius"/>
    </source>
</evidence>
<evidence type="ECO:0000256" key="7">
    <source>
        <dbReference type="ARBA" id="ARBA00025218"/>
    </source>
</evidence>